<protein>
    <recommendedName>
        <fullName evidence="1">F-box domain-containing protein</fullName>
    </recommendedName>
</protein>
<dbReference type="CDD" id="cd22157">
    <property type="entry name" value="F-box_AtFBW1-like"/>
    <property type="match status" value="1"/>
</dbReference>
<dbReference type="Proteomes" id="UP001630127">
    <property type="component" value="Unassembled WGS sequence"/>
</dbReference>
<dbReference type="Pfam" id="PF07734">
    <property type="entry name" value="FBA_1"/>
    <property type="match status" value="1"/>
</dbReference>
<dbReference type="Gene3D" id="2.120.10.80">
    <property type="entry name" value="Kelch-type beta propeller"/>
    <property type="match status" value="1"/>
</dbReference>
<evidence type="ECO:0000259" key="1">
    <source>
        <dbReference type="PROSITE" id="PS50181"/>
    </source>
</evidence>
<dbReference type="PANTHER" id="PTHR31672">
    <property type="entry name" value="BNACNNG10540D PROTEIN"/>
    <property type="match status" value="1"/>
</dbReference>
<dbReference type="SUPFAM" id="SSF81383">
    <property type="entry name" value="F-box domain"/>
    <property type="match status" value="1"/>
</dbReference>
<dbReference type="EMBL" id="JBJUIK010000003">
    <property type="protein sequence ID" value="KAL3532457.1"/>
    <property type="molecule type" value="Genomic_DNA"/>
</dbReference>
<reference evidence="2 3" key="1">
    <citation type="submission" date="2024-11" db="EMBL/GenBank/DDBJ databases">
        <title>A near-complete genome assembly of Cinchona calisaya.</title>
        <authorList>
            <person name="Lian D.C."/>
            <person name="Zhao X.W."/>
            <person name="Wei L."/>
        </authorList>
    </citation>
    <scope>NUCLEOTIDE SEQUENCE [LARGE SCALE GENOMIC DNA]</scope>
    <source>
        <tissue evidence="2">Nenye</tissue>
    </source>
</reference>
<dbReference type="NCBIfam" id="TIGR01640">
    <property type="entry name" value="F_box_assoc_1"/>
    <property type="match status" value="1"/>
</dbReference>
<dbReference type="InterPro" id="IPR015915">
    <property type="entry name" value="Kelch-typ_b-propeller"/>
</dbReference>
<dbReference type="AlphaFoldDB" id="A0ABD3AMP0"/>
<dbReference type="Gene3D" id="1.20.1280.50">
    <property type="match status" value="1"/>
</dbReference>
<dbReference type="InterPro" id="IPR006527">
    <property type="entry name" value="F-box-assoc_dom_typ1"/>
</dbReference>
<feature type="domain" description="F-box" evidence="1">
    <location>
        <begin position="2"/>
        <end position="47"/>
    </location>
</feature>
<name>A0ABD3AMP0_9GENT</name>
<organism evidence="2 3">
    <name type="scientific">Cinchona calisaya</name>
    <dbReference type="NCBI Taxonomy" id="153742"/>
    <lineage>
        <taxon>Eukaryota</taxon>
        <taxon>Viridiplantae</taxon>
        <taxon>Streptophyta</taxon>
        <taxon>Embryophyta</taxon>
        <taxon>Tracheophyta</taxon>
        <taxon>Spermatophyta</taxon>
        <taxon>Magnoliopsida</taxon>
        <taxon>eudicotyledons</taxon>
        <taxon>Gunneridae</taxon>
        <taxon>Pentapetalae</taxon>
        <taxon>asterids</taxon>
        <taxon>lamiids</taxon>
        <taxon>Gentianales</taxon>
        <taxon>Rubiaceae</taxon>
        <taxon>Cinchonoideae</taxon>
        <taxon>Cinchoneae</taxon>
        <taxon>Cinchona</taxon>
    </lineage>
</organism>
<dbReference type="PROSITE" id="PS50181">
    <property type="entry name" value="FBOX"/>
    <property type="match status" value="1"/>
</dbReference>
<sequence length="421" mass="47947">MSERGIYIPAEVLTDILSLLPVKTLLRFKCVSKRWLALIDSPDFIKLHLSQSLKKNRNRNLLIGDTFSIHSADFDSLADDLATGVATKLNPPLEGYISALAYCNGLLFLSNTLEDNTSTSIIWNPLTREQQIIHFTPVQHPNGRFYVQIEAWFGFDSETNDYKVIRVALFCTNYENDDSFQSEVKVYSLKNKMWRDISSCPYFIRHLKVGGMFVGDALHWIAGTSPRLGTDNLIAAFDLRTEEWRLVPRPTFKVGNFFMNLAVLGESLCVFSNYFSDFVDIWVMKEYGVEESWTKICSVVQSTDICSFEYLKTIAYSKNGKQLLLGQDYFSLRGFDLEKKSVGKAVSLLGGPINFTSDIFMASLVKLNSTTTTSSSEVQIHQNKDQENTKQKTVKKSWCFKQVEDEIGIRNWRSHDLLIGN</sequence>
<evidence type="ECO:0000313" key="2">
    <source>
        <dbReference type="EMBL" id="KAL3532457.1"/>
    </source>
</evidence>
<accession>A0ABD3AMP0</accession>
<gene>
    <name evidence="2" type="ORF">ACH5RR_005978</name>
</gene>
<comment type="caution">
    <text evidence="2">The sequence shown here is derived from an EMBL/GenBank/DDBJ whole genome shotgun (WGS) entry which is preliminary data.</text>
</comment>
<dbReference type="InterPro" id="IPR050796">
    <property type="entry name" value="SCF_F-box_component"/>
</dbReference>
<keyword evidence="3" id="KW-1185">Reference proteome</keyword>
<proteinExistence type="predicted"/>
<dbReference type="PANTHER" id="PTHR31672:SF13">
    <property type="entry name" value="F-BOX PROTEIN CPR30-LIKE"/>
    <property type="match status" value="1"/>
</dbReference>
<dbReference type="InterPro" id="IPR011043">
    <property type="entry name" value="Gal_Oxase/kelch_b-propeller"/>
</dbReference>
<dbReference type="InterPro" id="IPR036047">
    <property type="entry name" value="F-box-like_dom_sf"/>
</dbReference>
<evidence type="ECO:0000313" key="3">
    <source>
        <dbReference type="Proteomes" id="UP001630127"/>
    </source>
</evidence>
<dbReference type="SUPFAM" id="SSF50965">
    <property type="entry name" value="Galactose oxidase, central domain"/>
    <property type="match status" value="1"/>
</dbReference>
<dbReference type="Pfam" id="PF00646">
    <property type="entry name" value="F-box"/>
    <property type="match status" value="1"/>
</dbReference>
<dbReference type="InterPro" id="IPR017451">
    <property type="entry name" value="F-box-assoc_interact_dom"/>
</dbReference>
<dbReference type="SMART" id="SM00256">
    <property type="entry name" value="FBOX"/>
    <property type="match status" value="1"/>
</dbReference>
<dbReference type="InterPro" id="IPR001810">
    <property type="entry name" value="F-box_dom"/>
</dbReference>